<comment type="caution">
    <text evidence="8">The sequence shown here is derived from an EMBL/GenBank/DDBJ whole genome shotgun (WGS) entry which is preliminary data.</text>
</comment>
<proteinExistence type="inferred from homology"/>
<evidence type="ECO:0000313" key="8">
    <source>
        <dbReference type="EMBL" id="RNB78320.1"/>
    </source>
</evidence>
<evidence type="ECO:0000256" key="3">
    <source>
        <dbReference type="ARBA" id="ARBA00023015"/>
    </source>
</evidence>
<dbReference type="Gene3D" id="3.40.50.2300">
    <property type="match status" value="1"/>
</dbReference>
<dbReference type="AlphaFoldDB" id="A0A3M8CRC2"/>
<dbReference type="PANTHER" id="PTHR35807">
    <property type="entry name" value="TRANSCRIPTIONAL REGULATOR REDD-RELATED"/>
    <property type="match status" value="1"/>
</dbReference>
<dbReference type="SMART" id="SM01043">
    <property type="entry name" value="BTAD"/>
    <property type="match status" value="1"/>
</dbReference>
<dbReference type="InterPro" id="IPR005158">
    <property type="entry name" value="BTAD"/>
</dbReference>
<dbReference type="InterPro" id="IPR001867">
    <property type="entry name" value="OmpR/PhoB-type_DNA-bd"/>
</dbReference>
<dbReference type="InterPro" id="IPR001789">
    <property type="entry name" value="Sig_transdc_resp-reg_receiver"/>
</dbReference>
<name>A0A3M8CRC2_9BACL</name>
<gene>
    <name evidence="8" type="ORF">EDM58_12085</name>
</gene>
<dbReference type="RefSeq" id="WP_122913629.1">
    <property type="nucleotide sequence ID" value="NZ_RHHT01000026.1"/>
</dbReference>
<dbReference type="EMBL" id="RHHT01000026">
    <property type="protein sequence ID" value="RNB78320.1"/>
    <property type="molecule type" value="Genomic_DNA"/>
</dbReference>
<dbReference type="SMART" id="SM00862">
    <property type="entry name" value="Trans_reg_C"/>
    <property type="match status" value="1"/>
</dbReference>
<sequence length="381" mass="45080">MKAIIVDDERLALKKLENLLTEPIEIDIQFEEIRTFQDPQAAIEAARNETFHLAFLDIEMPEINGFELAEKLMMLQPHLHIIFVTAYQEYAVKAFEMNALDYLLKPVHVRRLTMTMQRVAKTMVSAPVGDSATNQEMICCLQNLHYIDQQGEVQFFPWKTLKAQELFAYLVMNRNKTVSKQTLIDLLWPEYDTVRSTTQLHTAIYQIRKIIKNLGLDLEIKYKDERYRLVWGDIKLDVEEWENAVRDAPPIDSHTLRTHLSIMAKYPGGFLEEHSYLWAEYEQERLQMIWLSHASEIAEWYQSTEQFTEAILLYQQIREKLPGMEDGYFGLMKLYAMTNNPREVTKQYQILTEKLKEEFDVAPSKELEQWYQHWKQGRDAR</sequence>
<dbReference type="Pfam" id="PF00072">
    <property type="entry name" value="Response_reg"/>
    <property type="match status" value="1"/>
</dbReference>
<evidence type="ECO:0000256" key="6">
    <source>
        <dbReference type="PROSITE-ProRule" id="PRU00169"/>
    </source>
</evidence>
<keyword evidence="3" id="KW-0805">Transcription regulation</keyword>
<dbReference type="GO" id="GO:0003677">
    <property type="term" value="F:DNA binding"/>
    <property type="evidence" value="ECO:0007669"/>
    <property type="project" value="UniProtKB-KW"/>
</dbReference>
<comment type="similarity">
    <text evidence="1">Belongs to the AfsR/DnrI/RedD regulatory family.</text>
</comment>
<dbReference type="GO" id="GO:0006355">
    <property type="term" value="P:regulation of DNA-templated transcription"/>
    <property type="evidence" value="ECO:0007669"/>
    <property type="project" value="InterPro"/>
</dbReference>
<accession>A0A3M8CRC2</accession>
<dbReference type="SUPFAM" id="SSF52172">
    <property type="entry name" value="CheY-like"/>
    <property type="match status" value="1"/>
</dbReference>
<dbReference type="InterPro" id="IPR011006">
    <property type="entry name" value="CheY-like_superfamily"/>
</dbReference>
<evidence type="ECO:0000256" key="2">
    <source>
        <dbReference type="ARBA" id="ARBA00023012"/>
    </source>
</evidence>
<dbReference type="PANTHER" id="PTHR35807:SF2">
    <property type="entry name" value="TRANSCRIPTIONAL ACTIVATOR DOMAIN"/>
    <property type="match status" value="1"/>
</dbReference>
<dbReference type="Pfam" id="PF00486">
    <property type="entry name" value="Trans_reg_C"/>
    <property type="match status" value="1"/>
</dbReference>
<dbReference type="SMART" id="SM00448">
    <property type="entry name" value="REC"/>
    <property type="match status" value="1"/>
</dbReference>
<dbReference type="InterPro" id="IPR016032">
    <property type="entry name" value="Sig_transdc_resp-reg_C-effctor"/>
</dbReference>
<evidence type="ECO:0000256" key="1">
    <source>
        <dbReference type="ARBA" id="ARBA00005820"/>
    </source>
</evidence>
<organism evidence="8 9">
    <name type="scientific">Brevibacillus panacihumi</name>
    <dbReference type="NCBI Taxonomy" id="497735"/>
    <lineage>
        <taxon>Bacteria</taxon>
        <taxon>Bacillati</taxon>
        <taxon>Bacillota</taxon>
        <taxon>Bacilli</taxon>
        <taxon>Bacillales</taxon>
        <taxon>Paenibacillaceae</taxon>
        <taxon>Brevibacillus</taxon>
    </lineage>
</organism>
<reference evidence="8 9" key="1">
    <citation type="submission" date="2018-10" db="EMBL/GenBank/DDBJ databases">
        <title>Phylogenomics of Brevibacillus.</title>
        <authorList>
            <person name="Dunlap C."/>
        </authorList>
    </citation>
    <scope>NUCLEOTIDE SEQUENCE [LARGE SCALE GENOMIC DNA]</scope>
    <source>
        <strain evidence="8 9">JCM 15085</strain>
    </source>
</reference>
<evidence type="ECO:0000259" key="7">
    <source>
        <dbReference type="PROSITE" id="PS50110"/>
    </source>
</evidence>
<protein>
    <submittedName>
        <fullName evidence="8">Response regulator</fullName>
    </submittedName>
</protein>
<dbReference type="Gene3D" id="1.25.40.10">
    <property type="entry name" value="Tetratricopeptide repeat domain"/>
    <property type="match status" value="1"/>
</dbReference>
<dbReference type="Pfam" id="PF03704">
    <property type="entry name" value="BTAD"/>
    <property type="match status" value="1"/>
</dbReference>
<evidence type="ECO:0000256" key="5">
    <source>
        <dbReference type="ARBA" id="ARBA00023163"/>
    </source>
</evidence>
<evidence type="ECO:0000313" key="9">
    <source>
        <dbReference type="Proteomes" id="UP000281915"/>
    </source>
</evidence>
<dbReference type="PROSITE" id="PS50110">
    <property type="entry name" value="RESPONSE_REGULATORY"/>
    <property type="match status" value="1"/>
</dbReference>
<dbReference type="InterPro" id="IPR036388">
    <property type="entry name" value="WH-like_DNA-bd_sf"/>
</dbReference>
<evidence type="ECO:0000256" key="4">
    <source>
        <dbReference type="ARBA" id="ARBA00023125"/>
    </source>
</evidence>
<feature type="domain" description="Response regulatory" evidence="7">
    <location>
        <begin position="2"/>
        <end position="120"/>
    </location>
</feature>
<keyword evidence="5" id="KW-0804">Transcription</keyword>
<keyword evidence="6" id="KW-0597">Phosphoprotein</keyword>
<dbReference type="SUPFAM" id="SSF48452">
    <property type="entry name" value="TPR-like"/>
    <property type="match status" value="1"/>
</dbReference>
<keyword evidence="4" id="KW-0238">DNA-binding</keyword>
<dbReference type="InterPro" id="IPR011990">
    <property type="entry name" value="TPR-like_helical_dom_sf"/>
</dbReference>
<dbReference type="GO" id="GO:0000160">
    <property type="term" value="P:phosphorelay signal transduction system"/>
    <property type="evidence" value="ECO:0007669"/>
    <property type="project" value="UniProtKB-KW"/>
</dbReference>
<dbReference type="Proteomes" id="UP000281915">
    <property type="component" value="Unassembled WGS sequence"/>
</dbReference>
<dbReference type="InterPro" id="IPR051677">
    <property type="entry name" value="AfsR-DnrI-RedD_regulator"/>
</dbReference>
<dbReference type="Gene3D" id="1.10.10.10">
    <property type="entry name" value="Winged helix-like DNA-binding domain superfamily/Winged helix DNA-binding domain"/>
    <property type="match status" value="1"/>
</dbReference>
<feature type="modified residue" description="4-aspartylphosphate" evidence="6">
    <location>
        <position position="57"/>
    </location>
</feature>
<dbReference type="SUPFAM" id="SSF46894">
    <property type="entry name" value="C-terminal effector domain of the bipartite response regulators"/>
    <property type="match status" value="1"/>
</dbReference>
<keyword evidence="2" id="KW-0902">Two-component regulatory system</keyword>